<dbReference type="EMBL" id="JAEUXJ010000002">
    <property type="protein sequence ID" value="MBL6455047.1"/>
    <property type="molecule type" value="Genomic_DNA"/>
</dbReference>
<protein>
    <submittedName>
        <fullName evidence="2">Uncharacterized protein</fullName>
    </submittedName>
</protein>
<keyword evidence="1" id="KW-0472">Membrane</keyword>
<proteinExistence type="predicted"/>
<evidence type="ECO:0000256" key="1">
    <source>
        <dbReference type="SAM" id="Phobius"/>
    </source>
</evidence>
<gene>
    <name evidence="2" type="ORF">JMJ55_06905</name>
</gene>
<keyword evidence="1" id="KW-1133">Transmembrane helix</keyword>
<evidence type="ECO:0000313" key="2">
    <source>
        <dbReference type="EMBL" id="MBL6455047.1"/>
    </source>
</evidence>
<keyword evidence="3" id="KW-1185">Reference proteome</keyword>
<dbReference type="Proteomes" id="UP000606490">
    <property type="component" value="Unassembled WGS sequence"/>
</dbReference>
<organism evidence="2 3">
    <name type="scientific">Belnapia mucosa</name>
    <dbReference type="NCBI Taxonomy" id="2804532"/>
    <lineage>
        <taxon>Bacteria</taxon>
        <taxon>Pseudomonadati</taxon>
        <taxon>Pseudomonadota</taxon>
        <taxon>Alphaproteobacteria</taxon>
        <taxon>Acetobacterales</taxon>
        <taxon>Roseomonadaceae</taxon>
        <taxon>Belnapia</taxon>
    </lineage>
</organism>
<evidence type="ECO:0000313" key="3">
    <source>
        <dbReference type="Proteomes" id="UP000606490"/>
    </source>
</evidence>
<reference evidence="2 3" key="1">
    <citation type="submission" date="2021-01" db="EMBL/GenBank/DDBJ databases">
        <title>Belnapia mucosa sp. nov. and Belnapia arida sp. nov., isolated from the Tabernas Desert (Almeria, Spain).</title>
        <authorList>
            <person name="Molina-Menor E."/>
            <person name="Vidal-Verdu A."/>
            <person name="Calonge A."/>
            <person name="Satari L."/>
            <person name="Pereto Magraner J."/>
            <person name="Porcar Miralles M."/>
        </authorList>
    </citation>
    <scope>NUCLEOTIDE SEQUENCE [LARGE SCALE GENOMIC DNA]</scope>
    <source>
        <strain evidence="2 3">T6</strain>
    </source>
</reference>
<comment type="caution">
    <text evidence="2">The sequence shown here is derived from an EMBL/GenBank/DDBJ whole genome shotgun (WGS) entry which is preliminary data.</text>
</comment>
<sequence>MAEDAEAAAAALRQRALAERGKAADPAYAYAPRWIPTGNWRMSLGDWIVTLIGVGIVLMVLGMRLFGVIG</sequence>
<accession>A0ABS1V1B2</accession>
<dbReference type="RefSeq" id="WP_202824777.1">
    <property type="nucleotide sequence ID" value="NZ_JAEUXJ010000002.1"/>
</dbReference>
<name>A0ABS1V1B2_9PROT</name>
<feature type="transmembrane region" description="Helical" evidence="1">
    <location>
        <begin position="47"/>
        <end position="66"/>
    </location>
</feature>
<keyword evidence="1" id="KW-0812">Transmembrane</keyword>